<feature type="region of interest" description="Disordered" evidence="1">
    <location>
        <begin position="702"/>
        <end position="723"/>
    </location>
</feature>
<sequence>MSGFRIWALHDLSYILPTKTLQHETHVPTNTFKRCLSNFLNSSRKQENVHEGRGINLTTISNNSEPIFTTWMTLHEIATTTYSSRSPTYFLPLPPKASTEITRPEVLKSLIKYEKLLDRNSVSRNKRLSYIHADDLNFVCNDNTMIKSDNVHCDNCTSRVIPQRNQESKINHTIEQESTCTIGKSLDSPSSTKSELKTLEIKQQKSRDQFKLQSIFDQYSQKYDAPQSPEFRNYTRKDLSSTTKQRIQFSQSSRCVLQTSTNTSKPSPSSFETLKTSSRLGYFAYFESSGYQGFRKSSLCLPFVPCRVFSSKSCIMIQQSIREFENMKKDLNTNTSIIRLRNTRSHSDRVSLMRLQSFSRDASKSKKFADCEEDDKAQRSRREAETEEDCNVDSRKIARSRCRIESKKICEKTRRKARSVASQDNVGEERERKSKFANNYICPELSRQKPCTWEEERCPETRQKCNENKARVSSKGRAGQPRDLNCSQKQDVDDGRCGKRRQSKSCKQRDDCDKADEPRVVCKDSLKETDDFESKCKKEQRKCPGNNRKRSNSCRKRNSSRTSDKNCSKVDGKRCYSTSDVTKQSIFFVPRDRKSFSTSISDIILGTNVSERFYTSCSKDEKDRRQAPSCEKRRMKCDIKEKEEIEKKCAKGPAKCMSRKKADKTQTCQSTKRDENKKFCESPKKSRQEEFCASRKKDLKKDEKLEKEPVKAPPPVKDKKSMKQLMKEQIDREYKEMDECKKGFEKEKRGDKVKMVSTEYKSTDLNHNLRKNPEKRGIEKFASTRNESIISTDNAFKWFNIYSRIINGTIPIIPKDVGLFNVMFDRSFSTAKLNYQDDFAIERTMYDDKIVRNCSANGDDFIHGDELPNYVEIDYEDEEDDEGEY</sequence>
<dbReference type="AlphaFoldDB" id="A0A195C552"/>
<feature type="region of interest" description="Disordered" evidence="1">
    <location>
        <begin position="466"/>
        <end position="501"/>
    </location>
</feature>
<name>A0A195C552_9HYME</name>
<feature type="compositionally biased region" description="Basic residues" evidence="1">
    <location>
        <begin position="547"/>
        <end position="559"/>
    </location>
</feature>
<proteinExistence type="predicted"/>
<dbReference type="EMBL" id="KQ978317">
    <property type="protein sequence ID" value="KYM95288.1"/>
    <property type="molecule type" value="Genomic_DNA"/>
</dbReference>
<accession>A0A195C552</accession>
<dbReference type="STRING" id="456900.A0A195C552"/>
<protein>
    <submittedName>
        <fullName evidence="2">Uncharacterized protein</fullName>
    </submittedName>
</protein>
<feature type="region of interest" description="Disordered" evidence="1">
    <location>
        <begin position="536"/>
        <end position="568"/>
    </location>
</feature>
<reference evidence="2 3" key="1">
    <citation type="submission" date="2016-03" db="EMBL/GenBank/DDBJ databases">
        <title>Cyphomyrmex costatus WGS genome.</title>
        <authorList>
            <person name="Nygaard S."/>
            <person name="Hu H."/>
            <person name="Boomsma J."/>
            <person name="Zhang G."/>
        </authorList>
    </citation>
    <scope>NUCLEOTIDE SEQUENCE [LARGE SCALE GENOMIC DNA]</scope>
    <source>
        <strain evidence="2">MS0001</strain>
        <tissue evidence="2">Whole body</tissue>
    </source>
</reference>
<keyword evidence="3" id="KW-1185">Reference proteome</keyword>
<evidence type="ECO:0000256" key="1">
    <source>
        <dbReference type="SAM" id="MobiDB-lite"/>
    </source>
</evidence>
<organism evidence="2 3">
    <name type="scientific">Cyphomyrmex costatus</name>
    <dbReference type="NCBI Taxonomy" id="456900"/>
    <lineage>
        <taxon>Eukaryota</taxon>
        <taxon>Metazoa</taxon>
        <taxon>Ecdysozoa</taxon>
        <taxon>Arthropoda</taxon>
        <taxon>Hexapoda</taxon>
        <taxon>Insecta</taxon>
        <taxon>Pterygota</taxon>
        <taxon>Neoptera</taxon>
        <taxon>Endopterygota</taxon>
        <taxon>Hymenoptera</taxon>
        <taxon>Apocrita</taxon>
        <taxon>Aculeata</taxon>
        <taxon>Formicoidea</taxon>
        <taxon>Formicidae</taxon>
        <taxon>Myrmicinae</taxon>
        <taxon>Cyphomyrmex</taxon>
    </lineage>
</organism>
<dbReference type="Proteomes" id="UP000078542">
    <property type="component" value="Unassembled WGS sequence"/>
</dbReference>
<evidence type="ECO:0000313" key="3">
    <source>
        <dbReference type="Proteomes" id="UP000078542"/>
    </source>
</evidence>
<evidence type="ECO:0000313" key="2">
    <source>
        <dbReference type="EMBL" id="KYM95288.1"/>
    </source>
</evidence>
<gene>
    <name evidence="2" type="ORF">ALC62_14199</name>
</gene>